<organism evidence="3 4">
    <name type="scientific">Trichocoleus desertorum GB2-A4</name>
    <dbReference type="NCBI Taxonomy" id="2933944"/>
    <lineage>
        <taxon>Bacteria</taxon>
        <taxon>Bacillati</taxon>
        <taxon>Cyanobacteriota</taxon>
        <taxon>Cyanophyceae</taxon>
        <taxon>Leptolyngbyales</taxon>
        <taxon>Trichocoleusaceae</taxon>
        <taxon>Trichocoleus</taxon>
    </lineage>
</organism>
<keyword evidence="1" id="KW-1133">Transmembrane helix</keyword>
<gene>
    <name evidence="3" type="ORF">NC998_14810</name>
</gene>
<keyword evidence="4" id="KW-1185">Reference proteome</keyword>
<feature type="domain" description="DUF2231" evidence="2">
    <location>
        <begin position="31"/>
        <end position="164"/>
    </location>
</feature>
<sequence>MVQTPNIPPIIESEESDYRDNGIVSTVAIAGHPLHPLIVTFPIAVLVLAAGTDFAYWLTQDAFWARASFWLLAVGLVSGVVAAITGMLDFLKIERVRKRTAGWAHMSLNVAVLLLSIANFALRWGNTTGAILPTGIIISTIVATLLGLSGWYGAELVYRHKIAVIGYTDRQSST</sequence>
<evidence type="ECO:0000259" key="2">
    <source>
        <dbReference type="Pfam" id="PF09990"/>
    </source>
</evidence>
<feature type="transmembrane region" description="Helical" evidence="1">
    <location>
        <begin position="69"/>
        <end position="91"/>
    </location>
</feature>
<feature type="transmembrane region" description="Helical" evidence="1">
    <location>
        <begin position="130"/>
        <end position="152"/>
    </location>
</feature>
<accession>A0ABV0J9A6</accession>
<keyword evidence="1" id="KW-0812">Transmembrane</keyword>
<dbReference type="Pfam" id="PF09990">
    <property type="entry name" value="DUF2231"/>
    <property type="match status" value="1"/>
</dbReference>
<comment type="caution">
    <text evidence="3">The sequence shown here is derived from an EMBL/GenBank/DDBJ whole genome shotgun (WGS) entry which is preliminary data.</text>
</comment>
<reference evidence="3 4" key="1">
    <citation type="submission" date="2022-04" db="EMBL/GenBank/DDBJ databases">
        <title>Positive selection, recombination, and allopatry shape intraspecific diversity of widespread and dominant cyanobacteria.</title>
        <authorList>
            <person name="Wei J."/>
            <person name="Shu W."/>
            <person name="Hu C."/>
        </authorList>
    </citation>
    <scope>NUCLEOTIDE SEQUENCE [LARGE SCALE GENOMIC DNA]</scope>
    <source>
        <strain evidence="3 4">GB2-A4</strain>
    </source>
</reference>
<dbReference type="RefSeq" id="WP_190441811.1">
    <property type="nucleotide sequence ID" value="NZ_JAMPKM010000008.1"/>
</dbReference>
<evidence type="ECO:0000256" key="1">
    <source>
        <dbReference type="SAM" id="Phobius"/>
    </source>
</evidence>
<feature type="transmembrane region" description="Helical" evidence="1">
    <location>
        <begin position="103"/>
        <end position="124"/>
    </location>
</feature>
<dbReference type="Proteomes" id="UP001464891">
    <property type="component" value="Unassembled WGS sequence"/>
</dbReference>
<dbReference type="EMBL" id="JAMPKM010000008">
    <property type="protein sequence ID" value="MEP0818369.1"/>
    <property type="molecule type" value="Genomic_DNA"/>
</dbReference>
<name>A0ABV0J9A6_9CYAN</name>
<proteinExistence type="predicted"/>
<keyword evidence="1" id="KW-0472">Membrane</keyword>
<dbReference type="PIRSF" id="PIRSF029509">
    <property type="entry name" value="UCP029509"/>
    <property type="match status" value="1"/>
</dbReference>
<dbReference type="InterPro" id="IPR019251">
    <property type="entry name" value="DUF2231_TM"/>
</dbReference>
<feature type="transmembrane region" description="Helical" evidence="1">
    <location>
        <begin position="37"/>
        <end position="57"/>
    </location>
</feature>
<evidence type="ECO:0000313" key="3">
    <source>
        <dbReference type="EMBL" id="MEP0818369.1"/>
    </source>
</evidence>
<protein>
    <submittedName>
        <fullName evidence="3">DUF2231 domain-containing protein</fullName>
    </submittedName>
</protein>
<evidence type="ECO:0000313" key="4">
    <source>
        <dbReference type="Proteomes" id="UP001464891"/>
    </source>
</evidence>
<dbReference type="InterPro" id="IPR016923">
    <property type="entry name" value="UCP029509"/>
</dbReference>